<dbReference type="Pfam" id="PF13302">
    <property type="entry name" value="Acetyltransf_3"/>
    <property type="match status" value="1"/>
</dbReference>
<name>D7FYN1_ECTSI</name>
<evidence type="ECO:0000256" key="3">
    <source>
        <dbReference type="ARBA" id="ARBA00023315"/>
    </source>
</evidence>
<keyword evidence="7" id="KW-1185">Reference proteome</keyword>
<dbReference type="InterPro" id="IPR039135">
    <property type="entry name" value="NAT9-like"/>
</dbReference>
<dbReference type="SUPFAM" id="SSF55729">
    <property type="entry name" value="Acyl-CoA N-acyltransferases (Nat)"/>
    <property type="match status" value="1"/>
</dbReference>
<keyword evidence="3" id="KW-0012">Acyltransferase</keyword>
<evidence type="ECO:0000256" key="1">
    <source>
        <dbReference type="ARBA" id="ARBA00009342"/>
    </source>
</evidence>
<organism evidence="6 7">
    <name type="scientific">Ectocarpus siliculosus</name>
    <name type="common">Brown alga</name>
    <name type="synonym">Conferva siliculosa</name>
    <dbReference type="NCBI Taxonomy" id="2880"/>
    <lineage>
        <taxon>Eukaryota</taxon>
        <taxon>Sar</taxon>
        <taxon>Stramenopiles</taxon>
        <taxon>Ochrophyta</taxon>
        <taxon>PX clade</taxon>
        <taxon>Phaeophyceae</taxon>
        <taxon>Ectocarpales</taxon>
        <taxon>Ectocarpaceae</taxon>
        <taxon>Ectocarpus</taxon>
    </lineage>
</organism>
<protein>
    <recommendedName>
        <fullName evidence="5">N-acetyltransferase domain-containing protein</fullName>
    </recommendedName>
</protein>
<dbReference type="eggNOG" id="KOG4135">
    <property type="taxonomic scope" value="Eukaryota"/>
</dbReference>
<gene>
    <name evidence="6" type="ORF">Esi_0348_0010</name>
</gene>
<evidence type="ECO:0000313" key="7">
    <source>
        <dbReference type="Proteomes" id="UP000002630"/>
    </source>
</evidence>
<reference evidence="6 7" key="1">
    <citation type="journal article" date="2010" name="Nature">
        <title>The Ectocarpus genome and the independent evolution of multicellularity in brown algae.</title>
        <authorList>
            <person name="Cock J.M."/>
            <person name="Sterck L."/>
            <person name="Rouze P."/>
            <person name="Scornet D."/>
            <person name="Allen A.E."/>
            <person name="Amoutzias G."/>
            <person name="Anthouard V."/>
            <person name="Artiguenave F."/>
            <person name="Aury J.M."/>
            <person name="Badger J.H."/>
            <person name="Beszteri B."/>
            <person name="Billiau K."/>
            <person name="Bonnet E."/>
            <person name="Bothwell J.H."/>
            <person name="Bowler C."/>
            <person name="Boyen C."/>
            <person name="Brownlee C."/>
            <person name="Carrano C.J."/>
            <person name="Charrier B."/>
            <person name="Cho G.Y."/>
            <person name="Coelho S.M."/>
            <person name="Collen J."/>
            <person name="Corre E."/>
            <person name="Da Silva C."/>
            <person name="Delage L."/>
            <person name="Delaroque N."/>
            <person name="Dittami S.M."/>
            <person name="Doulbeau S."/>
            <person name="Elias M."/>
            <person name="Farnham G."/>
            <person name="Gachon C.M."/>
            <person name="Gschloessl B."/>
            <person name="Heesch S."/>
            <person name="Jabbari K."/>
            <person name="Jubin C."/>
            <person name="Kawai H."/>
            <person name="Kimura K."/>
            <person name="Kloareg B."/>
            <person name="Kupper F.C."/>
            <person name="Lang D."/>
            <person name="Le Bail A."/>
            <person name="Leblanc C."/>
            <person name="Lerouge P."/>
            <person name="Lohr M."/>
            <person name="Lopez P.J."/>
            <person name="Martens C."/>
            <person name="Maumus F."/>
            <person name="Michel G."/>
            <person name="Miranda-Saavedra D."/>
            <person name="Morales J."/>
            <person name="Moreau H."/>
            <person name="Motomura T."/>
            <person name="Nagasato C."/>
            <person name="Napoli C.A."/>
            <person name="Nelson D.R."/>
            <person name="Nyvall-Collen P."/>
            <person name="Peters A.F."/>
            <person name="Pommier C."/>
            <person name="Potin P."/>
            <person name="Poulain J."/>
            <person name="Quesneville H."/>
            <person name="Read B."/>
            <person name="Rensing S.A."/>
            <person name="Ritter A."/>
            <person name="Rousvoal S."/>
            <person name="Samanta M."/>
            <person name="Samson G."/>
            <person name="Schroeder D.C."/>
            <person name="Segurens B."/>
            <person name="Strittmatter M."/>
            <person name="Tonon T."/>
            <person name="Tregear J.W."/>
            <person name="Valentin K."/>
            <person name="von Dassow P."/>
            <person name="Yamagishi T."/>
            <person name="Van de Peer Y."/>
            <person name="Wincker P."/>
        </authorList>
    </citation>
    <scope>NUCLEOTIDE SEQUENCE [LARGE SCALE GENOMIC DNA]</scope>
    <source>
        <strain evidence="7">Ec32 / CCAP1310/4</strain>
    </source>
</reference>
<dbReference type="InterPro" id="IPR000182">
    <property type="entry name" value="GNAT_dom"/>
</dbReference>
<dbReference type="PROSITE" id="PS51186">
    <property type="entry name" value="GNAT"/>
    <property type="match status" value="1"/>
</dbReference>
<feature type="domain" description="N-acetyltransferase" evidence="5">
    <location>
        <begin position="54"/>
        <end position="225"/>
    </location>
</feature>
<dbReference type="PANTHER" id="PTHR13256:SF16">
    <property type="entry name" value="ALPHA_BETA-TUBULIN-N-ACETYLTRANSFERASE 9"/>
    <property type="match status" value="1"/>
</dbReference>
<dbReference type="EMBL" id="FN649760">
    <property type="protein sequence ID" value="CBJ32573.1"/>
    <property type="molecule type" value="Genomic_DNA"/>
</dbReference>
<comment type="similarity">
    <text evidence="1">Belongs to the acetyltransferase family. GNAT subfamily.</text>
</comment>
<accession>D7FYN1</accession>
<dbReference type="Gene3D" id="3.40.630.30">
    <property type="match status" value="1"/>
</dbReference>
<dbReference type="InterPro" id="IPR016181">
    <property type="entry name" value="Acyl_CoA_acyltransferase"/>
</dbReference>
<evidence type="ECO:0000313" key="6">
    <source>
        <dbReference type="EMBL" id="CBJ32573.1"/>
    </source>
</evidence>
<proteinExistence type="inferred from homology"/>
<dbReference type="AlphaFoldDB" id="D7FYN1"/>
<dbReference type="Proteomes" id="UP000002630">
    <property type="component" value="Unassembled WGS sequence"/>
</dbReference>
<feature type="compositionally biased region" description="Polar residues" evidence="4">
    <location>
        <begin position="1"/>
        <end position="13"/>
    </location>
</feature>
<dbReference type="InParanoid" id="D7FYN1"/>
<evidence type="ECO:0000256" key="2">
    <source>
        <dbReference type="ARBA" id="ARBA00022679"/>
    </source>
</evidence>
<feature type="region of interest" description="Disordered" evidence="4">
    <location>
        <begin position="1"/>
        <end position="28"/>
    </location>
</feature>
<dbReference type="OrthoDB" id="5043642at2759"/>
<evidence type="ECO:0000259" key="5">
    <source>
        <dbReference type="PROSITE" id="PS51186"/>
    </source>
</evidence>
<dbReference type="PANTHER" id="PTHR13256">
    <property type="entry name" value="N-ACETYLTRANSFERASE 9"/>
    <property type="match status" value="1"/>
</dbReference>
<evidence type="ECO:0000256" key="4">
    <source>
        <dbReference type="SAM" id="MobiDB-lite"/>
    </source>
</evidence>
<keyword evidence="2" id="KW-0808">Transferase</keyword>
<dbReference type="GO" id="GO:0008080">
    <property type="term" value="F:N-acetyltransferase activity"/>
    <property type="evidence" value="ECO:0007669"/>
    <property type="project" value="InterPro"/>
</dbReference>
<dbReference type="STRING" id="2880.D7FYN1"/>
<sequence length="284" mass="31120">MPVQRNDSPVPQHTRQHLAPAQPGDWAASRQGTQVKAKRSMLTNWEIALKGKDVQLVPYRRKHVPTYHDWMQDPWIREMTASEPLSLEEEYAMQLSWKEDPKKCTFIVLALSGGGGGEGKEKGTGESAVMAGDVNLFFNDYEDPGMCEVEVMIAEEGLRRRGLAKEAVLMLMRYALDNLGATTFYCKIGDANVASRALFEKLGFRRHAYVEAFKETELRLQVAGGTGASAEGVTESPEMVAAAAAAATLRTQTEHVETMPYPAPAETEAGATEKAVGVVDTCIL</sequence>